<dbReference type="Gene3D" id="2.60.40.4060">
    <property type="entry name" value="Reeler domain"/>
    <property type="match status" value="1"/>
</dbReference>
<keyword evidence="6" id="KW-0732">Signal</keyword>
<dbReference type="PANTHER" id="PTHR45828:SF9">
    <property type="entry name" value="CELL WALL INTEGRITY AND STRESS RESPONSE COMPONENT 4-LIKE-RELATED"/>
    <property type="match status" value="1"/>
</dbReference>
<evidence type="ECO:0000256" key="9">
    <source>
        <dbReference type="SAM" id="Phobius"/>
    </source>
</evidence>
<evidence type="ECO:0000313" key="11">
    <source>
        <dbReference type="EMBL" id="KAL1124125.1"/>
    </source>
</evidence>
<dbReference type="Proteomes" id="UP001558652">
    <property type="component" value="Unassembled WGS sequence"/>
</dbReference>
<evidence type="ECO:0000256" key="7">
    <source>
        <dbReference type="ARBA" id="ARBA00022859"/>
    </source>
</evidence>
<dbReference type="CDD" id="cd08544">
    <property type="entry name" value="Reeler"/>
    <property type="match status" value="1"/>
</dbReference>
<dbReference type="AlphaFoldDB" id="A0ABD0Y9U4"/>
<dbReference type="GO" id="GO:0005576">
    <property type="term" value="C:extracellular region"/>
    <property type="evidence" value="ECO:0007669"/>
    <property type="project" value="UniProtKB-SubCell"/>
</dbReference>
<feature type="transmembrane region" description="Helical" evidence="9">
    <location>
        <begin position="46"/>
        <end position="64"/>
    </location>
</feature>
<evidence type="ECO:0000256" key="3">
    <source>
        <dbReference type="ARBA" id="ARBA00022525"/>
    </source>
</evidence>
<feature type="domain" description="Reelin" evidence="10">
    <location>
        <begin position="50"/>
        <end position="182"/>
    </location>
</feature>
<keyword evidence="9" id="KW-0472">Membrane</keyword>
<protein>
    <recommendedName>
        <fullName evidence="10">Reelin domain-containing protein</fullName>
    </recommendedName>
</protein>
<evidence type="ECO:0000256" key="6">
    <source>
        <dbReference type="ARBA" id="ARBA00022729"/>
    </source>
</evidence>
<evidence type="ECO:0000256" key="4">
    <source>
        <dbReference type="ARBA" id="ARBA00022529"/>
    </source>
</evidence>
<keyword evidence="5" id="KW-0399">Innate immunity</keyword>
<dbReference type="GO" id="GO:0042742">
    <property type="term" value="P:defense response to bacterium"/>
    <property type="evidence" value="ECO:0007669"/>
    <property type="project" value="UniProtKB-KW"/>
</dbReference>
<dbReference type="EMBL" id="JBFDAA010000011">
    <property type="protein sequence ID" value="KAL1124125.1"/>
    <property type="molecule type" value="Genomic_DNA"/>
</dbReference>
<keyword evidence="9" id="KW-0812">Transmembrane</keyword>
<reference evidence="11 12" key="1">
    <citation type="submission" date="2024-07" db="EMBL/GenBank/DDBJ databases">
        <title>Chromosome-level genome assembly of the water stick insect Ranatra chinensis (Heteroptera: Nepidae).</title>
        <authorList>
            <person name="Liu X."/>
        </authorList>
    </citation>
    <scope>NUCLEOTIDE SEQUENCE [LARGE SCALE GENOMIC DNA]</scope>
    <source>
        <strain evidence="11">Cailab_2021Rc</strain>
        <tissue evidence="11">Muscle</tissue>
    </source>
</reference>
<proteinExistence type="inferred from homology"/>
<dbReference type="PROSITE" id="PS51019">
    <property type="entry name" value="REELIN"/>
    <property type="match status" value="1"/>
</dbReference>
<dbReference type="InterPro" id="IPR002861">
    <property type="entry name" value="Reeler_dom"/>
</dbReference>
<keyword evidence="4" id="KW-0929">Antimicrobial</keyword>
<comment type="subcellular location">
    <subcellularLocation>
        <location evidence="1">Secreted</location>
    </subcellularLocation>
</comment>
<keyword evidence="3" id="KW-0964">Secreted</keyword>
<evidence type="ECO:0000259" key="10">
    <source>
        <dbReference type="PROSITE" id="PS51019"/>
    </source>
</evidence>
<evidence type="ECO:0000256" key="5">
    <source>
        <dbReference type="ARBA" id="ARBA00022588"/>
    </source>
</evidence>
<evidence type="ECO:0000256" key="8">
    <source>
        <dbReference type="ARBA" id="ARBA00023022"/>
    </source>
</evidence>
<keyword evidence="12" id="KW-1185">Reference proteome</keyword>
<comment type="similarity">
    <text evidence="2">Belongs to the insect defense protein family.</text>
</comment>
<dbReference type="InterPro" id="IPR042307">
    <property type="entry name" value="Reeler_sf"/>
</dbReference>
<keyword evidence="7" id="KW-0391">Immunity</keyword>
<dbReference type="InterPro" id="IPR051237">
    <property type="entry name" value="Ferric-chelate_Red/DefProt"/>
</dbReference>
<dbReference type="GO" id="GO:0045087">
    <property type="term" value="P:innate immune response"/>
    <property type="evidence" value="ECO:0007669"/>
    <property type="project" value="UniProtKB-KW"/>
</dbReference>
<evidence type="ECO:0000256" key="2">
    <source>
        <dbReference type="ARBA" id="ARBA00008501"/>
    </source>
</evidence>
<evidence type="ECO:0000256" key="1">
    <source>
        <dbReference type="ARBA" id="ARBA00004613"/>
    </source>
</evidence>
<organism evidence="11 12">
    <name type="scientific">Ranatra chinensis</name>
    <dbReference type="NCBI Taxonomy" id="642074"/>
    <lineage>
        <taxon>Eukaryota</taxon>
        <taxon>Metazoa</taxon>
        <taxon>Ecdysozoa</taxon>
        <taxon>Arthropoda</taxon>
        <taxon>Hexapoda</taxon>
        <taxon>Insecta</taxon>
        <taxon>Pterygota</taxon>
        <taxon>Neoptera</taxon>
        <taxon>Paraneoptera</taxon>
        <taxon>Hemiptera</taxon>
        <taxon>Heteroptera</taxon>
        <taxon>Panheteroptera</taxon>
        <taxon>Nepomorpha</taxon>
        <taxon>Nepidae</taxon>
        <taxon>Ranatrinae</taxon>
        <taxon>Ranatra</taxon>
    </lineage>
</organism>
<evidence type="ECO:0000313" key="12">
    <source>
        <dbReference type="Proteomes" id="UP001558652"/>
    </source>
</evidence>
<comment type="caution">
    <text evidence="11">The sequence shown here is derived from an EMBL/GenBank/DDBJ whole genome shotgun (WGS) entry which is preliminary data.</text>
</comment>
<gene>
    <name evidence="11" type="ORF">AAG570_001895</name>
</gene>
<name>A0ABD0Y9U4_9HEMI</name>
<dbReference type="Pfam" id="PF02014">
    <property type="entry name" value="Reeler"/>
    <property type="match status" value="1"/>
</dbReference>
<sequence length="182" mass="19636">MASVFWYQKGEQQGGGGKLLRGGDFEAHFSDVHERFPHSLSALPRIAVGLSVVCCLFVGVALGYKSGAPVSTCGTMKPEHGVNETNENFEYRLDFKPSRIKSGGNVEITIGGGNFRGFLIQARVGDTPVGKFIVKDQFKNVMHLLDCADGSKNAVTHSDPSDKSSVSVTWSAPPQLKETVTF</sequence>
<keyword evidence="8" id="KW-0044">Antibiotic</keyword>
<keyword evidence="9" id="KW-1133">Transmembrane helix</keyword>
<dbReference type="PANTHER" id="PTHR45828">
    <property type="entry name" value="CYTOCHROME B561/FERRIC REDUCTASE TRANSMEMBRANE"/>
    <property type="match status" value="1"/>
</dbReference>
<accession>A0ABD0Y9U4</accession>